<comment type="caution">
    <text evidence="1">The sequence shown here is derived from an EMBL/GenBank/DDBJ whole genome shotgun (WGS) entry which is preliminary data.</text>
</comment>
<dbReference type="EMBL" id="JBJIAA010000018">
    <property type="protein sequence ID" value="MFL0252559.1"/>
    <property type="molecule type" value="Genomic_DNA"/>
</dbReference>
<keyword evidence="2" id="KW-1185">Reference proteome</keyword>
<dbReference type="Proteomes" id="UP001623592">
    <property type="component" value="Unassembled WGS sequence"/>
</dbReference>
<protein>
    <submittedName>
        <fullName evidence="1">DUF6171 family protein</fullName>
    </submittedName>
</protein>
<evidence type="ECO:0000313" key="2">
    <source>
        <dbReference type="Proteomes" id="UP001623592"/>
    </source>
</evidence>
<sequence>MSDNKKCKACSASVRLQDKDVQRMIDAIKKNKSFKLASEELYNSRLEKCSDCEHLEYDTTCMQCGCIVQVRALLKDKRCPISGKW</sequence>
<organism evidence="1 2">
    <name type="scientific">Clostridium neuense</name>
    <dbReference type="NCBI Taxonomy" id="1728934"/>
    <lineage>
        <taxon>Bacteria</taxon>
        <taxon>Bacillati</taxon>
        <taxon>Bacillota</taxon>
        <taxon>Clostridia</taxon>
        <taxon>Eubacteriales</taxon>
        <taxon>Clostridiaceae</taxon>
        <taxon>Clostridium</taxon>
    </lineage>
</organism>
<name>A0ABW8TJ26_9CLOT</name>
<gene>
    <name evidence="1" type="ORF">ACJDT4_19280</name>
</gene>
<dbReference type="InterPro" id="IPR046169">
    <property type="entry name" value="DUF6171"/>
</dbReference>
<dbReference type="Pfam" id="PF19668">
    <property type="entry name" value="DUF6171"/>
    <property type="match status" value="1"/>
</dbReference>
<accession>A0ABW8TJ26</accession>
<reference evidence="1 2" key="1">
    <citation type="submission" date="2024-11" db="EMBL/GenBank/DDBJ databases">
        <authorList>
            <person name="Heng Y.C."/>
            <person name="Lim A.C.H."/>
            <person name="Lee J.K.Y."/>
            <person name="Kittelmann S."/>
        </authorList>
    </citation>
    <scope>NUCLEOTIDE SEQUENCE [LARGE SCALE GENOMIC DNA]</scope>
    <source>
        <strain evidence="1 2">WILCCON 0114</strain>
    </source>
</reference>
<evidence type="ECO:0000313" key="1">
    <source>
        <dbReference type="EMBL" id="MFL0252559.1"/>
    </source>
</evidence>
<proteinExistence type="predicted"/>
<dbReference type="RefSeq" id="WP_406789213.1">
    <property type="nucleotide sequence ID" value="NZ_JBJIAA010000018.1"/>
</dbReference>